<keyword evidence="3" id="KW-1185">Reference proteome</keyword>
<dbReference type="EMBL" id="ML978070">
    <property type="protein sequence ID" value="KAF2014764.1"/>
    <property type="molecule type" value="Genomic_DNA"/>
</dbReference>
<protein>
    <submittedName>
        <fullName evidence="2">Uncharacterized protein</fullName>
    </submittedName>
</protein>
<evidence type="ECO:0000313" key="3">
    <source>
        <dbReference type="Proteomes" id="UP000799778"/>
    </source>
</evidence>
<dbReference type="RefSeq" id="XP_033383103.1">
    <property type="nucleotide sequence ID" value="XM_033522053.1"/>
</dbReference>
<evidence type="ECO:0000313" key="2">
    <source>
        <dbReference type="EMBL" id="KAF2014764.1"/>
    </source>
</evidence>
<accession>A0A6A5XR36</accession>
<evidence type="ECO:0000256" key="1">
    <source>
        <dbReference type="SAM" id="MobiDB-lite"/>
    </source>
</evidence>
<reference evidence="2" key="1">
    <citation type="journal article" date="2020" name="Stud. Mycol.">
        <title>101 Dothideomycetes genomes: a test case for predicting lifestyles and emergence of pathogens.</title>
        <authorList>
            <person name="Haridas S."/>
            <person name="Albert R."/>
            <person name="Binder M."/>
            <person name="Bloem J."/>
            <person name="Labutti K."/>
            <person name="Salamov A."/>
            <person name="Andreopoulos B."/>
            <person name="Baker S."/>
            <person name="Barry K."/>
            <person name="Bills G."/>
            <person name="Bluhm B."/>
            <person name="Cannon C."/>
            <person name="Castanera R."/>
            <person name="Culley D."/>
            <person name="Daum C."/>
            <person name="Ezra D."/>
            <person name="Gonzalez J."/>
            <person name="Henrissat B."/>
            <person name="Kuo A."/>
            <person name="Liang C."/>
            <person name="Lipzen A."/>
            <person name="Lutzoni F."/>
            <person name="Magnuson J."/>
            <person name="Mondo S."/>
            <person name="Nolan M."/>
            <person name="Ohm R."/>
            <person name="Pangilinan J."/>
            <person name="Park H.-J."/>
            <person name="Ramirez L."/>
            <person name="Alfaro M."/>
            <person name="Sun H."/>
            <person name="Tritt A."/>
            <person name="Yoshinaga Y."/>
            <person name="Zwiers L.-H."/>
            <person name="Turgeon B."/>
            <person name="Goodwin S."/>
            <person name="Spatafora J."/>
            <person name="Crous P."/>
            <person name="Grigoriev I."/>
        </authorList>
    </citation>
    <scope>NUCLEOTIDE SEQUENCE</scope>
    <source>
        <strain evidence="2">CBS 175.79</strain>
    </source>
</reference>
<sequence length="181" mass="19567">MICMRHNTKATRPHESWSMPRTEQNHPCHLPVAAVPPSCTTTLCLPCPVCTWILLRVLLLLLADATPSPSPSTATATKLSPVILARYLLLSHLRLALCTASPSSHPGQLSQSPYAVRRRSVAVAVTIQVAVPTKSVPEPEPEPVQAQTRAQARFAVGPIINPDSPCTYVYSEPCIHSAHNS</sequence>
<proteinExistence type="predicted"/>
<name>A0A6A5XR36_9PLEO</name>
<feature type="region of interest" description="Disordered" evidence="1">
    <location>
        <begin position="1"/>
        <end position="21"/>
    </location>
</feature>
<dbReference type="AlphaFoldDB" id="A0A6A5XR36"/>
<organism evidence="2 3">
    <name type="scientific">Aaosphaeria arxii CBS 175.79</name>
    <dbReference type="NCBI Taxonomy" id="1450172"/>
    <lineage>
        <taxon>Eukaryota</taxon>
        <taxon>Fungi</taxon>
        <taxon>Dikarya</taxon>
        <taxon>Ascomycota</taxon>
        <taxon>Pezizomycotina</taxon>
        <taxon>Dothideomycetes</taxon>
        <taxon>Pleosporomycetidae</taxon>
        <taxon>Pleosporales</taxon>
        <taxon>Pleosporales incertae sedis</taxon>
        <taxon>Aaosphaeria</taxon>
    </lineage>
</organism>
<dbReference type="Proteomes" id="UP000799778">
    <property type="component" value="Unassembled WGS sequence"/>
</dbReference>
<feature type="compositionally biased region" description="Basic residues" evidence="1">
    <location>
        <begin position="1"/>
        <end position="11"/>
    </location>
</feature>
<gene>
    <name evidence="2" type="ORF">BU24DRAFT_221079</name>
</gene>
<dbReference type="GeneID" id="54279450"/>